<reference evidence="2" key="1">
    <citation type="journal article" date="2021" name="Nat. Commun.">
        <title>Genomic analyses provide insights into spinach domestication and the genetic basis of agronomic traits.</title>
        <authorList>
            <person name="Cai X."/>
            <person name="Sun X."/>
            <person name="Xu C."/>
            <person name="Sun H."/>
            <person name="Wang X."/>
            <person name="Ge C."/>
            <person name="Zhang Z."/>
            <person name="Wang Q."/>
            <person name="Fei Z."/>
            <person name="Jiao C."/>
            <person name="Wang Q."/>
        </authorList>
    </citation>
    <scope>NUCLEOTIDE SEQUENCE [LARGE SCALE GENOMIC DNA]</scope>
    <source>
        <strain evidence="2">cv. Varoflay</strain>
    </source>
</reference>
<evidence type="ECO:0000313" key="3">
    <source>
        <dbReference type="RefSeq" id="XP_021846623.1"/>
    </source>
</evidence>
<feature type="compositionally biased region" description="Basic residues" evidence="1">
    <location>
        <begin position="143"/>
        <end position="153"/>
    </location>
</feature>
<feature type="region of interest" description="Disordered" evidence="1">
    <location>
        <begin position="126"/>
        <end position="153"/>
    </location>
</feature>
<dbReference type="PANTHER" id="PTHR47721">
    <property type="entry name" value="OS01G0235100 PROTEIN"/>
    <property type="match status" value="1"/>
</dbReference>
<sequence>MRGLVTLPPSVSLFFFSHHPPNNSCPQFLHQKTTQQQQQFICLSSPTSSSSVVEEEQDSPLNFSGCKGCGREQIENGCNSEGRIQGGIATIPGFGWWPIKAYRPCPGFLASGGNYRRRGQSMDEVAFGGGKRVTSMDDSETKKRGKNRNQFKG</sequence>
<evidence type="ECO:0000256" key="1">
    <source>
        <dbReference type="SAM" id="MobiDB-lite"/>
    </source>
</evidence>
<gene>
    <name evidence="3" type="primary">LOC110786385</name>
</gene>
<name>A0A9R0JU32_SPIOL</name>
<accession>A0A9R0JU32</accession>
<evidence type="ECO:0000313" key="2">
    <source>
        <dbReference type="Proteomes" id="UP000813463"/>
    </source>
</evidence>
<dbReference type="GeneID" id="110786385"/>
<dbReference type="GO" id="GO:0009507">
    <property type="term" value="C:chloroplast"/>
    <property type="evidence" value="ECO:0007669"/>
    <property type="project" value="TreeGrafter"/>
</dbReference>
<dbReference type="OrthoDB" id="421474at2759"/>
<keyword evidence="2" id="KW-1185">Reference proteome</keyword>
<organism evidence="2 3">
    <name type="scientific">Spinacia oleracea</name>
    <name type="common">Spinach</name>
    <dbReference type="NCBI Taxonomy" id="3562"/>
    <lineage>
        <taxon>Eukaryota</taxon>
        <taxon>Viridiplantae</taxon>
        <taxon>Streptophyta</taxon>
        <taxon>Embryophyta</taxon>
        <taxon>Tracheophyta</taxon>
        <taxon>Spermatophyta</taxon>
        <taxon>Magnoliopsida</taxon>
        <taxon>eudicotyledons</taxon>
        <taxon>Gunneridae</taxon>
        <taxon>Pentapetalae</taxon>
        <taxon>Caryophyllales</taxon>
        <taxon>Chenopodiaceae</taxon>
        <taxon>Chenopodioideae</taxon>
        <taxon>Anserineae</taxon>
        <taxon>Spinacia</taxon>
    </lineage>
</organism>
<protein>
    <submittedName>
        <fullName evidence="3">Uncharacterized protein</fullName>
    </submittedName>
</protein>
<dbReference type="AlphaFoldDB" id="A0A9R0JU32"/>
<dbReference type="RefSeq" id="XP_021846623.1">
    <property type="nucleotide sequence ID" value="XM_021990931.2"/>
</dbReference>
<dbReference type="PANTHER" id="PTHR47721:SF2">
    <property type="entry name" value="OS01G0235100 PROTEIN"/>
    <property type="match status" value="1"/>
</dbReference>
<reference evidence="3" key="2">
    <citation type="submission" date="2025-08" db="UniProtKB">
        <authorList>
            <consortium name="RefSeq"/>
        </authorList>
    </citation>
    <scope>IDENTIFICATION</scope>
    <source>
        <tissue evidence="3">Leaf</tissue>
    </source>
</reference>
<dbReference type="KEGG" id="soe:110786385"/>
<dbReference type="Proteomes" id="UP000813463">
    <property type="component" value="Chromosome 6"/>
</dbReference>
<proteinExistence type="predicted"/>